<sequence>KPCHFNKCNKKIGHNSHLIKHQRTPSVEKQYGCKNTNKAGENSYQCSKGDKNFSQNDMLIEHQRIHTGEKAYQCTQCYKAFSRRGNIIKHKRTHTGEKPYTCNQC</sequence>
<keyword evidence="3" id="KW-0677">Repeat</keyword>
<evidence type="ECO:0000256" key="2">
    <source>
        <dbReference type="ARBA" id="ARBA00022723"/>
    </source>
</evidence>
<dbReference type="Gene3D" id="3.30.160.60">
    <property type="entry name" value="Classic Zinc Finger"/>
    <property type="match status" value="4"/>
</dbReference>
<dbReference type="AlphaFoldDB" id="A0AAV2SQ94"/>
<dbReference type="InterPro" id="IPR050758">
    <property type="entry name" value="Znf_C2H2-type"/>
</dbReference>
<evidence type="ECO:0000259" key="8">
    <source>
        <dbReference type="PROSITE" id="PS50157"/>
    </source>
</evidence>
<dbReference type="InterPro" id="IPR013087">
    <property type="entry name" value="Znf_C2H2_type"/>
</dbReference>
<comment type="subcellular location">
    <subcellularLocation>
        <location evidence="1">Nucleus</location>
    </subcellularLocation>
</comment>
<keyword evidence="2" id="KW-0479">Metal-binding</keyword>
<dbReference type="PANTHER" id="PTHR23234">
    <property type="entry name" value="ZNF44 PROTEIN"/>
    <property type="match status" value="1"/>
</dbReference>
<keyword evidence="5" id="KW-0862">Zinc</keyword>
<dbReference type="SMART" id="SM00355">
    <property type="entry name" value="ZnF_C2H2"/>
    <property type="match status" value="2"/>
</dbReference>
<dbReference type="FunFam" id="3.30.160.60:FF:000512">
    <property type="entry name" value="zinc finger protein 197 isoform X1"/>
    <property type="match status" value="1"/>
</dbReference>
<dbReference type="EMBL" id="CAXKWB010098250">
    <property type="protein sequence ID" value="CAL4222566.1"/>
    <property type="molecule type" value="Genomic_DNA"/>
</dbReference>
<proteinExistence type="predicted"/>
<dbReference type="Proteomes" id="UP001497623">
    <property type="component" value="Unassembled WGS sequence"/>
</dbReference>
<feature type="domain" description="C2H2-type" evidence="8">
    <location>
        <begin position="72"/>
        <end position="99"/>
    </location>
</feature>
<gene>
    <name evidence="9" type="ORF">MNOR_LOCUS39181</name>
</gene>
<evidence type="ECO:0000256" key="6">
    <source>
        <dbReference type="ARBA" id="ARBA00023242"/>
    </source>
</evidence>
<keyword evidence="10" id="KW-1185">Reference proteome</keyword>
<feature type="domain" description="C2H2-type" evidence="8">
    <location>
        <begin position="1"/>
        <end position="30"/>
    </location>
</feature>
<dbReference type="GO" id="GO:0005634">
    <property type="term" value="C:nucleus"/>
    <property type="evidence" value="ECO:0007669"/>
    <property type="project" value="UniProtKB-SubCell"/>
</dbReference>
<dbReference type="PROSITE" id="PS00028">
    <property type="entry name" value="ZINC_FINGER_C2H2_1"/>
    <property type="match status" value="1"/>
</dbReference>
<evidence type="ECO:0000256" key="5">
    <source>
        <dbReference type="ARBA" id="ARBA00022833"/>
    </source>
</evidence>
<keyword evidence="4 7" id="KW-0863">Zinc-finger</keyword>
<feature type="non-terminal residue" evidence="9">
    <location>
        <position position="1"/>
    </location>
</feature>
<dbReference type="FunFam" id="3.30.160.60:FF:000478">
    <property type="entry name" value="Zinc finger protein 133"/>
    <property type="match status" value="1"/>
</dbReference>
<organism evidence="9 10">
    <name type="scientific">Meganyctiphanes norvegica</name>
    <name type="common">Northern krill</name>
    <name type="synonym">Thysanopoda norvegica</name>
    <dbReference type="NCBI Taxonomy" id="48144"/>
    <lineage>
        <taxon>Eukaryota</taxon>
        <taxon>Metazoa</taxon>
        <taxon>Ecdysozoa</taxon>
        <taxon>Arthropoda</taxon>
        <taxon>Crustacea</taxon>
        <taxon>Multicrustacea</taxon>
        <taxon>Malacostraca</taxon>
        <taxon>Eumalacostraca</taxon>
        <taxon>Eucarida</taxon>
        <taxon>Euphausiacea</taxon>
        <taxon>Euphausiidae</taxon>
        <taxon>Meganyctiphanes</taxon>
    </lineage>
</organism>
<dbReference type="InterPro" id="IPR036236">
    <property type="entry name" value="Znf_C2H2_sf"/>
</dbReference>
<name>A0AAV2SQ94_MEGNR</name>
<dbReference type="GO" id="GO:0008270">
    <property type="term" value="F:zinc ion binding"/>
    <property type="evidence" value="ECO:0007669"/>
    <property type="project" value="UniProtKB-KW"/>
</dbReference>
<evidence type="ECO:0000256" key="3">
    <source>
        <dbReference type="ARBA" id="ARBA00022737"/>
    </source>
</evidence>
<dbReference type="SUPFAM" id="SSF57667">
    <property type="entry name" value="beta-beta-alpha zinc fingers"/>
    <property type="match status" value="1"/>
</dbReference>
<protein>
    <recommendedName>
        <fullName evidence="8">C2H2-type domain-containing protein</fullName>
    </recommendedName>
</protein>
<evidence type="ECO:0000313" key="10">
    <source>
        <dbReference type="Proteomes" id="UP001497623"/>
    </source>
</evidence>
<dbReference type="PANTHER" id="PTHR23234:SF10">
    <property type="entry name" value="RIKEN CDNA 6720489N17 GENE-RELATED"/>
    <property type="match status" value="1"/>
</dbReference>
<evidence type="ECO:0000313" key="9">
    <source>
        <dbReference type="EMBL" id="CAL4222566.1"/>
    </source>
</evidence>
<evidence type="ECO:0000256" key="1">
    <source>
        <dbReference type="ARBA" id="ARBA00004123"/>
    </source>
</evidence>
<dbReference type="Pfam" id="PF00096">
    <property type="entry name" value="zf-C2H2"/>
    <property type="match status" value="2"/>
</dbReference>
<accession>A0AAV2SQ94</accession>
<reference evidence="9 10" key="1">
    <citation type="submission" date="2024-05" db="EMBL/GenBank/DDBJ databases">
        <authorList>
            <person name="Wallberg A."/>
        </authorList>
    </citation>
    <scope>NUCLEOTIDE SEQUENCE [LARGE SCALE GENOMIC DNA]</scope>
</reference>
<comment type="caution">
    <text evidence="9">The sequence shown here is derived from an EMBL/GenBank/DDBJ whole genome shotgun (WGS) entry which is preliminary data.</text>
</comment>
<feature type="non-terminal residue" evidence="9">
    <location>
        <position position="105"/>
    </location>
</feature>
<keyword evidence="6" id="KW-0539">Nucleus</keyword>
<dbReference type="PROSITE" id="PS50157">
    <property type="entry name" value="ZINC_FINGER_C2H2_2"/>
    <property type="match status" value="3"/>
</dbReference>
<feature type="domain" description="C2H2-type" evidence="8">
    <location>
        <begin position="44"/>
        <end position="71"/>
    </location>
</feature>
<evidence type="ECO:0000256" key="7">
    <source>
        <dbReference type="PROSITE-ProRule" id="PRU00042"/>
    </source>
</evidence>
<evidence type="ECO:0000256" key="4">
    <source>
        <dbReference type="ARBA" id="ARBA00022771"/>
    </source>
</evidence>